<dbReference type="EC" id="2.7.1.217" evidence="10"/>
<evidence type="ECO:0000259" key="13">
    <source>
        <dbReference type="Pfam" id="PF07005"/>
    </source>
</evidence>
<comment type="similarity">
    <text evidence="1">Belongs to the four-carbon acid sugar kinase family.</text>
</comment>
<evidence type="ECO:0000313" key="16">
    <source>
        <dbReference type="Proteomes" id="UP000719942"/>
    </source>
</evidence>
<evidence type="ECO:0000256" key="4">
    <source>
        <dbReference type="ARBA" id="ARBA00022777"/>
    </source>
</evidence>
<evidence type="ECO:0000259" key="14">
    <source>
        <dbReference type="Pfam" id="PF17042"/>
    </source>
</evidence>
<gene>
    <name evidence="15" type="ORF">J5W02_07635</name>
</gene>
<keyword evidence="2" id="KW-0808">Transferase</keyword>
<dbReference type="InterPro" id="IPR042213">
    <property type="entry name" value="NBD_C_sf"/>
</dbReference>
<dbReference type="Pfam" id="PF07005">
    <property type="entry name" value="SBD_N"/>
    <property type="match status" value="1"/>
</dbReference>
<comment type="caution">
    <text evidence="15">The sequence shown here is derived from an EMBL/GenBank/DDBJ whole genome shotgun (WGS) entry which is preliminary data.</text>
</comment>
<evidence type="ECO:0000256" key="6">
    <source>
        <dbReference type="ARBA" id="ARBA00023277"/>
    </source>
</evidence>
<keyword evidence="5" id="KW-0067">ATP-binding</keyword>
<dbReference type="InterPro" id="IPR031475">
    <property type="entry name" value="NBD_C"/>
</dbReference>
<evidence type="ECO:0000256" key="1">
    <source>
        <dbReference type="ARBA" id="ARBA00005715"/>
    </source>
</evidence>
<evidence type="ECO:0000256" key="9">
    <source>
        <dbReference type="ARBA" id="ARBA00037335"/>
    </source>
</evidence>
<evidence type="ECO:0000256" key="12">
    <source>
        <dbReference type="ARBA" id="ARBA00041377"/>
    </source>
</evidence>
<dbReference type="GO" id="GO:0016301">
    <property type="term" value="F:kinase activity"/>
    <property type="evidence" value="ECO:0007669"/>
    <property type="project" value="UniProtKB-KW"/>
</dbReference>
<dbReference type="InterPro" id="IPR037051">
    <property type="entry name" value="4-carb_acid_sugar_kinase_N_sf"/>
</dbReference>
<comment type="function">
    <text evidence="9">Catalyzes the ATP-dependent phosphorylation of 3-oxo-tetronate to 3-oxo-tetronate 4-phosphate.</text>
</comment>
<feature type="domain" description="Four-carbon acid sugar kinase N-terminal" evidence="13">
    <location>
        <begin position="8"/>
        <end position="233"/>
    </location>
</feature>
<evidence type="ECO:0000256" key="2">
    <source>
        <dbReference type="ARBA" id="ARBA00022679"/>
    </source>
</evidence>
<dbReference type="Gene3D" id="3.40.980.20">
    <property type="entry name" value="Four-carbon acid sugar kinase, nucleotide binding domain"/>
    <property type="match status" value="1"/>
</dbReference>
<dbReference type="InterPro" id="IPR050007">
    <property type="entry name" value="OtnK"/>
</dbReference>
<comment type="catalytic activity">
    <reaction evidence="8">
        <text>3-dehydro-D-erythronate + ATP = 3-dehydro-4-O-phospho-D-erythronate + ADP + H(+)</text>
        <dbReference type="Rhea" id="RHEA:52556"/>
        <dbReference type="ChEBI" id="CHEBI:15378"/>
        <dbReference type="ChEBI" id="CHEBI:30616"/>
        <dbReference type="ChEBI" id="CHEBI:57958"/>
        <dbReference type="ChEBI" id="CHEBI:136593"/>
        <dbReference type="ChEBI" id="CHEBI:456216"/>
        <dbReference type="EC" id="2.7.1.217"/>
    </reaction>
</comment>
<keyword evidence="6" id="KW-0119">Carbohydrate metabolism</keyword>
<evidence type="ECO:0000313" key="15">
    <source>
        <dbReference type="EMBL" id="MBW7572684.1"/>
    </source>
</evidence>
<organism evidence="15 16">
    <name type="scientific">Caproiciproducens faecalis</name>
    <dbReference type="NCBI Taxonomy" id="2820301"/>
    <lineage>
        <taxon>Bacteria</taxon>
        <taxon>Bacillati</taxon>
        <taxon>Bacillota</taxon>
        <taxon>Clostridia</taxon>
        <taxon>Eubacteriales</taxon>
        <taxon>Acutalibacteraceae</taxon>
        <taxon>Caproiciproducens</taxon>
    </lineage>
</organism>
<evidence type="ECO:0000256" key="3">
    <source>
        <dbReference type="ARBA" id="ARBA00022741"/>
    </source>
</evidence>
<dbReference type="InterPro" id="IPR010737">
    <property type="entry name" value="4-carb_acid_sugar_kinase_N"/>
</dbReference>
<dbReference type="EMBL" id="JAGFNZ010000002">
    <property type="protein sequence ID" value="MBW7572684.1"/>
    <property type="molecule type" value="Genomic_DNA"/>
</dbReference>
<evidence type="ECO:0000256" key="8">
    <source>
        <dbReference type="ARBA" id="ARBA00036346"/>
    </source>
</evidence>
<comment type="catalytic activity">
    <reaction evidence="7">
        <text>3-dehydro-L-erythronate + ATP = 3-dehydro-4-O-phospho-L-erythronate + ADP + H(+)</text>
        <dbReference type="Rhea" id="RHEA:52552"/>
        <dbReference type="ChEBI" id="CHEBI:15378"/>
        <dbReference type="ChEBI" id="CHEBI:30616"/>
        <dbReference type="ChEBI" id="CHEBI:136592"/>
        <dbReference type="ChEBI" id="CHEBI:136670"/>
        <dbReference type="ChEBI" id="CHEBI:456216"/>
        <dbReference type="EC" id="2.7.1.217"/>
    </reaction>
</comment>
<evidence type="ECO:0000256" key="5">
    <source>
        <dbReference type="ARBA" id="ARBA00022840"/>
    </source>
</evidence>
<reference evidence="15 16" key="1">
    <citation type="submission" date="2021-03" db="EMBL/GenBank/DDBJ databases">
        <title>Caproiciproducens sp. nov. isolated from feces of cow.</title>
        <authorList>
            <person name="Choi J.-Y."/>
        </authorList>
    </citation>
    <scope>NUCLEOTIDE SEQUENCE [LARGE SCALE GENOMIC DNA]</scope>
    <source>
        <strain evidence="15 16">AGMB10547</strain>
    </source>
</reference>
<evidence type="ECO:0000256" key="11">
    <source>
        <dbReference type="ARBA" id="ARBA00039461"/>
    </source>
</evidence>
<dbReference type="NCBIfam" id="NF043035">
    <property type="entry name" value="OxoTetrKin"/>
    <property type="match status" value="1"/>
</dbReference>
<dbReference type="RefSeq" id="WP_219965073.1">
    <property type="nucleotide sequence ID" value="NZ_JAGFNZ010000002.1"/>
</dbReference>
<accession>A0ABS7DNI8</accession>
<dbReference type="Proteomes" id="UP000719942">
    <property type="component" value="Unassembled WGS sequence"/>
</dbReference>
<keyword evidence="4 15" id="KW-0418">Kinase</keyword>
<dbReference type="Pfam" id="PF17042">
    <property type="entry name" value="NBD_C"/>
    <property type="match status" value="1"/>
</dbReference>
<keyword evidence="16" id="KW-1185">Reference proteome</keyword>
<protein>
    <recommendedName>
        <fullName evidence="11">3-oxo-tetronate kinase</fullName>
        <ecNumber evidence="10">2.7.1.217</ecNumber>
    </recommendedName>
    <alternativeName>
        <fullName evidence="12">3-dehydrotetronate 4-kinase</fullName>
    </alternativeName>
</protein>
<dbReference type="SUPFAM" id="SSF142764">
    <property type="entry name" value="YgbK-like"/>
    <property type="match status" value="1"/>
</dbReference>
<sequence length="423" mass="45508">MLQKLTFGCIADDFTGASDAASFLVKGGMKTVLYSGVPDSDQPIPEGVTAAVIALKTRTEQVDKAVSQSLQAAQWLKSKGAEQLYVKYCSTFDSTPAGNIGPICDAVLERYEIPFTVLCPSLPVNKRTVKDGTLFVDGTPLSESSMKNHPLTPMWDSYLPSLMSGQSKYPCLVLGSEDMAGTDEEIRRKVDDFAKNHPRFYLVPDFVNDTDADRIISVFGDLRLLTGGSGLMQPIAEKYSRSQAEQPARPGGSKGPAIIVAGSCSVATQGQVRHYLQNGGFGIMVRPGMLLSGDQTVDSIWNQVQESPRDSVLIYSAGSAGQTETETDGASEAALLENTMSELVRRAAEAGYTRLICAGGETSGAVTKALGYYAYQIGESIAPGVPVMIPLQHPQIRLVLKSGNFGQKDFFMRALKMTAEEEK</sequence>
<name>A0ABS7DNI8_9FIRM</name>
<evidence type="ECO:0000256" key="10">
    <source>
        <dbReference type="ARBA" id="ARBA00039095"/>
    </source>
</evidence>
<keyword evidence="3" id="KW-0547">Nucleotide-binding</keyword>
<evidence type="ECO:0000256" key="7">
    <source>
        <dbReference type="ARBA" id="ARBA00035898"/>
    </source>
</evidence>
<dbReference type="Gene3D" id="3.40.50.10840">
    <property type="entry name" value="Putative sugar-binding, N-terminal domain"/>
    <property type="match status" value="1"/>
</dbReference>
<feature type="domain" description="Four-carbon acid sugar kinase nucleotide binding" evidence="14">
    <location>
        <begin position="259"/>
        <end position="411"/>
    </location>
</feature>
<proteinExistence type="inferred from homology"/>